<gene>
    <name evidence="1" type="ordered locus">BARCL_0682</name>
</gene>
<dbReference type="EMBL" id="FN645454">
    <property type="protein sequence ID" value="CBI76363.1"/>
    <property type="molecule type" value="Genomic_DNA"/>
</dbReference>
<dbReference type="Proteomes" id="UP000009101">
    <property type="component" value="Chromosome"/>
</dbReference>
<accession>E6YHM5</accession>
<sequence length="47" mass="5550">MKMVSIVLKYSISNIRGLVIFMVEAKCLKLFVVYKFDKNRPHKNFSL</sequence>
<keyword evidence="2" id="KW-1185">Reference proteome</keyword>
<protein>
    <submittedName>
        <fullName evidence="1">Uncharacterized protein</fullName>
    </submittedName>
</protein>
<reference evidence="2" key="1">
    <citation type="submission" date="2009-11" db="EMBL/GenBank/DDBJ databases">
        <title>Genome sequencing of Bartonella species and comparative genomics.</title>
        <authorList>
            <person name="Engel P."/>
            <person name="Salzburger W."/>
            <person name="Marius L."/>
            <person name="Chao-Chin C."/>
            <person name="Soichi M."/>
            <person name="Christa L."/>
            <person name="Alexandra C."/>
            <person name="Aurelie L."/>
            <person name="Claudine M."/>
            <person name="Stephan S.C."/>
            <person name="Christoph D."/>
        </authorList>
    </citation>
    <scope>NUCLEOTIDE SEQUENCE [LARGE SCALE GENOMIC DNA]</scope>
    <source>
        <strain evidence="2">CIP 104772 / 73</strain>
    </source>
</reference>
<reference evidence="1 2" key="2">
    <citation type="journal article" date="2011" name="PLoS Genet.">
        <title>Parallel evolution of a type IV secretion system in radiating lineages of the host-restricted bacterial pathogen Bartonella.</title>
        <authorList>
            <person name="Engel P."/>
            <person name="Salzburger W."/>
            <person name="Liesch M."/>
            <person name="Chang C.C."/>
            <person name="Maruyama S."/>
            <person name="Lanz C."/>
            <person name="Calteau A."/>
            <person name="Lajus A."/>
            <person name="Medigue C."/>
            <person name="Schuster S.C."/>
            <person name="Dehio C."/>
        </authorList>
    </citation>
    <scope>NUCLEOTIDE SEQUENCE [LARGE SCALE GENOMIC DNA]</scope>
    <source>
        <strain evidence="2">CIP 104772 / 73</strain>
    </source>
</reference>
<evidence type="ECO:0000313" key="2">
    <source>
        <dbReference type="Proteomes" id="UP000009101"/>
    </source>
</evidence>
<dbReference type="KEGG" id="bcd:BARCL_0682"/>
<name>E6YHM5_BARC7</name>
<dbReference type="STRING" id="696125.BARCL_0682"/>
<evidence type="ECO:0000313" key="1">
    <source>
        <dbReference type="EMBL" id="CBI76363.1"/>
    </source>
</evidence>
<proteinExistence type="predicted"/>
<organism evidence="1 2">
    <name type="scientific">Bartonella clarridgeiae (strain CCUG 45776 / CIP 104772 / 73)</name>
    <dbReference type="NCBI Taxonomy" id="696125"/>
    <lineage>
        <taxon>Bacteria</taxon>
        <taxon>Pseudomonadati</taxon>
        <taxon>Pseudomonadota</taxon>
        <taxon>Alphaproteobacteria</taxon>
        <taxon>Hyphomicrobiales</taxon>
        <taxon>Bartonellaceae</taxon>
        <taxon>Bartonella</taxon>
    </lineage>
</organism>
<dbReference type="AlphaFoldDB" id="E6YHM5"/>
<dbReference type="HOGENOM" id="CLU_3165046_0_0_5"/>